<feature type="compositionally biased region" description="Basic residues" evidence="1">
    <location>
        <begin position="1"/>
        <end position="10"/>
    </location>
</feature>
<dbReference type="GO" id="GO:0005739">
    <property type="term" value="C:mitochondrion"/>
    <property type="evidence" value="ECO:0007669"/>
    <property type="project" value="UniProtKB-SubCell"/>
</dbReference>
<reference evidence="3" key="2">
    <citation type="submission" date="2025-09" db="UniProtKB">
        <authorList>
            <consortium name="Ensembl"/>
        </authorList>
    </citation>
    <scope>IDENTIFICATION</scope>
</reference>
<dbReference type="Gene3D" id="3.10.20.90">
    <property type="entry name" value="Phosphatidylinositol 3-kinase Catalytic Subunit, Chain A, domain 1"/>
    <property type="match status" value="2"/>
</dbReference>
<evidence type="ECO:0000256" key="1">
    <source>
        <dbReference type="SAM" id="MobiDB-lite"/>
    </source>
</evidence>
<gene>
    <name evidence="3" type="primary">LOC115545460</name>
</gene>
<dbReference type="GO" id="GO:0030956">
    <property type="term" value="C:glutamyl-tRNA(Gln) amidotransferase complex"/>
    <property type="evidence" value="ECO:0007669"/>
    <property type="project" value="UniProtKB-UniRule"/>
</dbReference>
<dbReference type="PROSITE" id="PS50053">
    <property type="entry name" value="UBIQUITIN_2"/>
    <property type="match status" value="2"/>
</dbReference>
<evidence type="ECO:0000259" key="2">
    <source>
        <dbReference type="PROSITE" id="PS50053"/>
    </source>
</evidence>
<dbReference type="PANTHER" id="PTHR10621:SF0">
    <property type="entry name" value="UV EXCISION REPAIR PROTEIN RAD23"/>
    <property type="match status" value="1"/>
</dbReference>
<proteinExistence type="predicted"/>
<dbReference type="GeneTree" id="ENSGT00940000162007"/>
<dbReference type="AlphaFoldDB" id="A0A8C5CB12"/>
<organism evidence="3 4">
    <name type="scientific">Gadus morhua</name>
    <name type="common">Atlantic cod</name>
    <dbReference type="NCBI Taxonomy" id="8049"/>
    <lineage>
        <taxon>Eukaryota</taxon>
        <taxon>Metazoa</taxon>
        <taxon>Chordata</taxon>
        <taxon>Craniata</taxon>
        <taxon>Vertebrata</taxon>
        <taxon>Euteleostomi</taxon>
        <taxon>Actinopterygii</taxon>
        <taxon>Neopterygii</taxon>
        <taxon>Teleostei</taxon>
        <taxon>Neoteleostei</taxon>
        <taxon>Acanthomorphata</taxon>
        <taxon>Zeiogadaria</taxon>
        <taxon>Gadariae</taxon>
        <taxon>Gadiformes</taxon>
        <taxon>Gadoidei</taxon>
        <taxon>Gadidae</taxon>
        <taxon>Gadus</taxon>
    </lineage>
</organism>
<evidence type="ECO:0000313" key="3">
    <source>
        <dbReference type="Ensembl" id="ENSGMOP00000059867.1"/>
    </source>
</evidence>
<dbReference type="GO" id="GO:0005524">
    <property type="term" value="F:ATP binding"/>
    <property type="evidence" value="ECO:0007669"/>
    <property type="project" value="UniProtKB-KW"/>
</dbReference>
<dbReference type="GO" id="GO:0032543">
    <property type="term" value="P:mitochondrial translation"/>
    <property type="evidence" value="ECO:0007669"/>
    <property type="project" value="UniProtKB-UniRule"/>
</dbReference>
<accession>A0A8C5CB12</accession>
<keyword evidence="4" id="KW-1185">Reference proteome</keyword>
<dbReference type="GO" id="GO:0006450">
    <property type="term" value="P:regulation of translational fidelity"/>
    <property type="evidence" value="ECO:0007669"/>
    <property type="project" value="InterPro"/>
</dbReference>
<dbReference type="GO" id="GO:0050567">
    <property type="term" value="F:glutaminyl-tRNA synthase (glutamine-hydrolyzing) activity"/>
    <property type="evidence" value="ECO:0007669"/>
    <property type="project" value="UniProtKB-UniRule"/>
</dbReference>
<feature type="domain" description="Ubiquitin-like" evidence="2">
    <location>
        <begin position="141"/>
        <end position="217"/>
    </location>
</feature>
<name>A0A8C5CB12_GADMO</name>
<dbReference type="InterPro" id="IPR000626">
    <property type="entry name" value="Ubiquitin-like_dom"/>
</dbReference>
<sequence>MTRLSVKRNRSSGDLSRKTKPWRLYKPKATADVEETSFSPSRTHSSYCSSKTLTRQQLVMDITITLLNGESHPLTVAPGTTVGSLKDLLSQRSRLSPESQKLFYDNDGDKIILDNPVTSLSAYGVSPGANIFVLAKEPTNIQVFLRTLNGQTNAYTVRPGETVAGFKLKVKQREKVAEDQQRLTHESKQMDDGSRTLESYNVKEGSTIFLNGRLRGG</sequence>
<dbReference type="SUPFAM" id="SSF54236">
    <property type="entry name" value="Ubiquitin-like"/>
    <property type="match status" value="2"/>
</dbReference>
<reference evidence="3" key="1">
    <citation type="submission" date="2025-08" db="UniProtKB">
        <authorList>
            <consortium name="Ensembl"/>
        </authorList>
    </citation>
    <scope>IDENTIFICATION</scope>
</reference>
<evidence type="ECO:0000313" key="4">
    <source>
        <dbReference type="Proteomes" id="UP000694546"/>
    </source>
</evidence>
<protein>
    <submittedName>
        <fullName evidence="3">ISG15 ubiquitin like modifier</fullName>
    </submittedName>
</protein>
<dbReference type="SMART" id="SM00213">
    <property type="entry name" value="UBQ"/>
    <property type="match status" value="2"/>
</dbReference>
<dbReference type="Proteomes" id="UP000694546">
    <property type="component" value="Chromosome 6"/>
</dbReference>
<dbReference type="Pfam" id="PF00240">
    <property type="entry name" value="ubiquitin"/>
    <property type="match status" value="2"/>
</dbReference>
<feature type="domain" description="Ubiquitin-like" evidence="2">
    <location>
        <begin position="60"/>
        <end position="140"/>
    </location>
</feature>
<feature type="region of interest" description="Disordered" evidence="1">
    <location>
        <begin position="1"/>
        <end position="21"/>
    </location>
</feature>
<dbReference type="PANTHER" id="PTHR10621">
    <property type="entry name" value="UV EXCISION REPAIR PROTEIN RAD23"/>
    <property type="match status" value="1"/>
</dbReference>
<dbReference type="Ensembl" id="ENSGMOT00000053611.1">
    <property type="protein sequence ID" value="ENSGMOP00000059867.1"/>
    <property type="gene ID" value="ENSGMOG00000037147.1"/>
</dbReference>
<dbReference type="GO" id="GO:0070681">
    <property type="term" value="P:glutaminyl-tRNAGln biosynthesis via transamidation"/>
    <property type="evidence" value="ECO:0007669"/>
    <property type="project" value="UniProtKB-UniRule"/>
</dbReference>
<dbReference type="InterPro" id="IPR029071">
    <property type="entry name" value="Ubiquitin-like_domsf"/>
</dbReference>
<dbReference type="CDD" id="cd17039">
    <property type="entry name" value="Ubl_ubiquitin_like"/>
    <property type="match status" value="1"/>
</dbReference>